<evidence type="ECO:0000313" key="5">
    <source>
        <dbReference type="Proteomes" id="UP000790347"/>
    </source>
</evidence>
<dbReference type="Gene3D" id="1.10.8.10">
    <property type="entry name" value="DNA helicase RuvA subunit, C-terminal domain"/>
    <property type="match status" value="1"/>
</dbReference>
<keyword evidence="5" id="KW-1185">Reference proteome</keyword>
<evidence type="ECO:0000313" key="3">
    <source>
        <dbReference type="EMBL" id="KAH7636777.1"/>
    </source>
</evidence>
<dbReference type="GO" id="GO:0016236">
    <property type="term" value="P:macroautophagy"/>
    <property type="evidence" value="ECO:0007669"/>
    <property type="project" value="TreeGrafter"/>
</dbReference>
<dbReference type="PANTHER" id="PTHR20930:SF0">
    <property type="entry name" value="PROTEIN ILRUN"/>
    <property type="match status" value="1"/>
</dbReference>
<reference evidence="4" key="1">
    <citation type="submission" date="2013-05" db="EMBL/GenBank/DDBJ databases">
        <authorList>
            <person name="Yim A.K.Y."/>
            <person name="Chan T.F."/>
            <person name="Ji K.M."/>
            <person name="Liu X.Y."/>
            <person name="Zhou J.W."/>
            <person name="Li R.Q."/>
            <person name="Yang K.Y."/>
            <person name="Li J."/>
            <person name="Li M."/>
            <person name="Law P.T.W."/>
            <person name="Wu Y.L."/>
            <person name="Cai Z.L."/>
            <person name="Qin H."/>
            <person name="Bao Y."/>
            <person name="Leung R.K.K."/>
            <person name="Ng P.K.S."/>
            <person name="Zou J."/>
            <person name="Zhong X.J."/>
            <person name="Ran P.X."/>
            <person name="Zhong N.S."/>
            <person name="Liu Z.G."/>
            <person name="Tsui S.K.W."/>
        </authorList>
    </citation>
    <scope>NUCLEOTIDE SEQUENCE</scope>
    <source>
        <strain evidence="4">Derf</strain>
        <tissue evidence="4">Whole organism</tissue>
    </source>
</reference>
<evidence type="ECO:0000256" key="1">
    <source>
        <dbReference type="SAM" id="MobiDB-lite"/>
    </source>
</evidence>
<dbReference type="CDD" id="cd14947">
    <property type="entry name" value="NBR1_like"/>
    <property type="match status" value="1"/>
</dbReference>
<dbReference type="SUPFAM" id="SSF46934">
    <property type="entry name" value="UBA-like"/>
    <property type="match status" value="1"/>
</dbReference>
<dbReference type="Pfam" id="PF16158">
    <property type="entry name" value="N_BRCA1_IG"/>
    <property type="match status" value="1"/>
</dbReference>
<dbReference type="Proteomes" id="UP000790347">
    <property type="component" value="Unassembled WGS sequence"/>
</dbReference>
<accession>A0A922IC32</accession>
<dbReference type="AlphaFoldDB" id="A0A922IC32"/>
<comment type="caution">
    <text evidence="4">The sequence shown here is derived from an EMBL/GenBank/DDBJ whole genome shotgun (WGS) entry which is preliminary data.</text>
</comment>
<dbReference type="PANTHER" id="PTHR20930">
    <property type="entry name" value="OVARIAN CARCINOMA ANTIGEN CA125-RELATED"/>
    <property type="match status" value="1"/>
</dbReference>
<feature type="domain" description="Nbr1 FW" evidence="2">
    <location>
        <begin position="101"/>
        <end position="191"/>
    </location>
</feature>
<evidence type="ECO:0000313" key="4">
    <source>
        <dbReference type="EMBL" id="KAH9528073.1"/>
    </source>
</evidence>
<reference evidence="3" key="2">
    <citation type="submission" date="2020-06" db="EMBL/GenBank/DDBJ databases">
        <authorList>
            <person name="Ji K."/>
            <person name="Li J."/>
        </authorList>
    </citation>
    <scope>NUCLEOTIDE SEQUENCE</scope>
    <source>
        <strain evidence="3">JKM2019</strain>
        <tissue evidence="3">Whole body</tissue>
    </source>
</reference>
<gene>
    <name evidence="4" type="ORF">DERF_002047</name>
    <name evidence="3" type="ORF">HUG17_6983</name>
</gene>
<feature type="region of interest" description="Disordered" evidence="1">
    <location>
        <begin position="274"/>
        <end position="317"/>
    </location>
</feature>
<dbReference type="InterPro" id="IPR032350">
    <property type="entry name" value="Nbr1_FW"/>
</dbReference>
<dbReference type="EMBL" id="SDOV01000009">
    <property type="protein sequence ID" value="KAH7636777.1"/>
    <property type="molecule type" value="Genomic_DNA"/>
</dbReference>
<dbReference type="EMBL" id="ASGP02000001">
    <property type="protein sequence ID" value="KAH9528073.1"/>
    <property type="molecule type" value="Genomic_DNA"/>
</dbReference>
<dbReference type="Proteomes" id="UP000828236">
    <property type="component" value="Unassembled WGS sequence"/>
</dbReference>
<dbReference type="CDD" id="cd14349">
    <property type="entry name" value="UBA_CF106"/>
    <property type="match status" value="1"/>
</dbReference>
<dbReference type="Gene3D" id="2.60.40.10">
    <property type="entry name" value="Immunoglobulins"/>
    <property type="match status" value="1"/>
</dbReference>
<dbReference type="OrthoDB" id="661148at2759"/>
<evidence type="ECO:0000259" key="2">
    <source>
        <dbReference type="Pfam" id="PF16158"/>
    </source>
</evidence>
<dbReference type="GO" id="GO:0000407">
    <property type="term" value="C:phagophore assembly site"/>
    <property type="evidence" value="ECO:0007669"/>
    <property type="project" value="TreeGrafter"/>
</dbReference>
<name>A0A922IC32_DERFA</name>
<sequence>MDVDLTNNSSSSDSTDPITSELLQKFSCLNTTDRDVLVKQFNLLLGEKCSDSMAEFWLDMNNWNLQAAICSYFDYESTLPKNHQLKLPEIQIKPEPNICECLPNSSFTYHCTVTNSGDEPWPYGYTLKFYGGHQMTHEERFLLPELQPGQSWTLQMQFTSPDKPGLYESQWRFSAITGQCFGETICMIVHVMDDLNQVTKQLSAAHIVDNIQQSTQNQVISISEQQPQNSFIFSGPHQAIAIQAPLAQRPNFIQHHHQQHESNQENNHENINHQQQNGLNHNYNHLNNDHQNINGMSPPTIINHHQHDGSDNDSSMT</sequence>
<dbReference type="Pfam" id="PF14555">
    <property type="entry name" value="UBA_4"/>
    <property type="match status" value="1"/>
</dbReference>
<dbReference type="InterPro" id="IPR039517">
    <property type="entry name" value="C6orf106_UBA-like"/>
</dbReference>
<dbReference type="InterPro" id="IPR009060">
    <property type="entry name" value="UBA-like_sf"/>
</dbReference>
<feature type="compositionally biased region" description="Low complexity" evidence="1">
    <location>
        <begin position="274"/>
        <end position="295"/>
    </location>
</feature>
<reference evidence="4" key="4">
    <citation type="journal article" date="2022" name="Res Sq">
        <title>Comparative Genomics Reveals Insights into the Divergent Evolution of Astigmatic Mites and Household Pest Adaptations.</title>
        <authorList>
            <person name="Xiong Q."/>
            <person name="Wan A.T.-Y."/>
            <person name="Liu X.-Y."/>
            <person name="Fung C.S.-H."/>
            <person name="Xiao X."/>
            <person name="Malainual N."/>
            <person name="Hou J."/>
            <person name="Wang L."/>
            <person name="Wang M."/>
            <person name="Yang K."/>
            <person name="Cui Y."/>
            <person name="Leung E."/>
            <person name="Nong W."/>
            <person name="Shin S.-K."/>
            <person name="Au S."/>
            <person name="Jeong K.Y."/>
            <person name="Chew F.T."/>
            <person name="Hui J."/>
            <person name="Leung T.F."/>
            <person name="Tungtrongchitr A."/>
            <person name="Zhong N."/>
            <person name="Liu Z."/>
            <person name="Tsui S."/>
        </authorList>
    </citation>
    <scope>NUCLEOTIDE SEQUENCE</scope>
    <source>
        <strain evidence="4">Derf</strain>
        <tissue evidence="4">Whole organism</tissue>
    </source>
</reference>
<proteinExistence type="predicted"/>
<organism evidence="4 5">
    <name type="scientific">Dermatophagoides farinae</name>
    <name type="common">American house dust mite</name>
    <dbReference type="NCBI Taxonomy" id="6954"/>
    <lineage>
        <taxon>Eukaryota</taxon>
        <taxon>Metazoa</taxon>
        <taxon>Ecdysozoa</taxon>
        <taxon>Arthropoda</taxon>
        <taxon>Chelicerata</taxon>
        <taxon>Arachnida</taxon>
        <taxon>Acari</taxon>
        <taxon>Acariformes</taxon>
        <taxon>Sarcoptiformes</taxon>
        <taxon>Astigmata</taxon>
        <taxon>Psoroptidia</taxon>
        <taxon>Analgoidea</taxon>
        <taxon>Pyroglyphidae</taxon>
        <taxon>Dermatophagoidinae</taxon>
        <taxon>Dermatophagoides</taxon>
    </lineage>
</organism>
<dbReference type="GO" id="GO:0043130">
    <property type="term" value="F:ubiquitin binding"/>
    <property type="evidence" value="ECO:0007669"/>
    <property type="project" value="TreeGrafter"/>
</dbReference>
<dbReference type="InterPro" id="IPR013783">
    <property type="entry name" value="Ig-like_fold"/>
</dbReference>
<protein>
    <recommendedName>
        <fullName evidence="2">Nbr1 FW domain-containing protein</fullName>
    </recommendedName>
</protein>
<reference evidence="3" key="3">
    <citation type="journal article" date="2021" name="World Allergy Organ. J.">
        <title>Chromosome-level assembly of Dermatophagoides farinae genome and transcriptome reveals two novel allergens Der f 37 and Der f 39.</title>
        <authorList>
            <person name="Chen J."/>
            <person name="Cai Z."/>
            <person name="Fan D."/>
            <person name="Hu J."/>
            <person name="Hou Y."/>
            <person name="He Y."/>
            <person name="Zhang Z."/>
            <person name="Zhao Z."/>
            <person name="Gao P."/>
            <person name="Hu W."/>
            <person name="Sun J."/>
            <person name="Li J."/>
            <person name="Ji K."/>
        </authorList>
    </citation>
    <scope>NUCLEOTIDE SEQUENCE</scope>
    <source>
        <strain evidence="3">JKM2019</strain>
    </source>
</reference>